<dbReference type="SUPFAM" id="SSF49299">
    <property type="entry name" value="PKD domain"/>
    <property type="match status" value="2"/>
</dbReference>
<dbReference type="PROSITE" id="PS51257">
    <property type="entry name" value="PROKAR_LIPOPROTEIN"/>
    <property type="match status" value="1"/>
</dbReference>
<evidence type="ECO:0000313" key="7">
    <source>
        <dbReference type="EMBL" id="QEC55316.1"/>
    </source>
</evidence>
<evidence type="ECO:0000256" key="2">
    <source>
        <dbReference type="ARBA" id="ARBA00022692"/>
    </source>
</evidence>
<dbReference type="Gene3D" id="2.120.10.80">
    <property type="entry name" value="Kelch-type beta propeller"/>
    <property type="match status" value="2"/>
</dbReference>
<comment type="subcellular location">
    <subcellularLocation>
        <location evidence="1">Membrane</location>
    </subcellularLocation>
</comment>
<dbReference type="Pfam" id="PF01344">
    <property type="entry name" value="Kelch_1"/>
    <property type="match status" value="1"/>
</dbReference>
<dbReference type="GO" id="GO:0016020">
    <property type="term" value="C:membrane"/>
    <property type="evidence" value="ECO:0007669"/>
    <property type="project" value="UniProtKB-SubCell"/>
</dbReference>
<dbReference type="PANTHER" id="PTHR46182:SF2">
    <property type="entry name" value="FI19480P1"/>
    <property type="match status" value="1"/>
</dbReference>
<dbReference type="PANTHER" id="PTHR46182">
    <property type="entry name" value="FI19480P1"/>
    <property type="match status" value="1"/>
</dbReference>
<feature type="domain" description="PKD/Chitinase" evidence="6">
    <location>
        <begin position="38"/>
        <end position="127"/>
    </location>
</feature>
<keyword evidence="4" id="KW-0472">Membrane</keyword>
<organism evidence="7 8">
    <name type="scientific">Flavisolibacter ginsenosidimutans</name>
    <dbReference type="NCBI Taxonomy" id="661481"/>
    <lineage>
        <taxon>Bacteria</taxon>
        <taxon>Pseudomonadati</taxon>
        <taxon>Bacteroidota</taxon>
        <taxon>Chitinophagia</taxon>
        <taxon>Chitinophagales</taxon>
        <taxon>Chitinophagaceae</taxon>
        <taxon>Flavisolibacter</taxon>
    </lineage>
</organism>
<keyword evidence="2" id="KW-0812">Transmembrane</keyword>
<evidence type="ECO:0000256" key="3">
    <source>
        <dbReference type="ARBA" id="ARBA00022989"/>
    </source>
</evidence>
<evidence type="ECO:0000313" key="8">
    <source>
        <dbReference type="Proteomes" id="UP000321204"/>
    </source>
</evidence>
<dbReference type="InterPro" id="IPR022409">
    <property type="entry name" value="PKD/Chitinase_dom"/>
</dbReference>
<keyword evidence="3" id="KW-1133">Transmembrane helix</keyword>
<reference evidence="7 8" key="1">
    <citation type="journal article" date="2015" name="Int. J. Syst. Evol. Microbiol.">
        <title>Flavisolibacter ginsenosidimutans sp. nov., with ginsenoside-converting activity isolated from soil used for cultivating ginseng.</title>
        <authorList>
            <person name="Zhao Y."/>
            <person name="Liu Q."/>
            <person name="Kang M.S."/>
            <person name="Jin F."/>
            <person name="Yu H."/>
            <person name="Im W.T."/>
        </authorList>
    </citation>
    <scope>NUCLEOTIDE SEQUENCE [LARGE SCALE GENOMIC DNA]</scope>
    <source>
        <strain evidence="7 8">Gsoil 636</strain>
    </source>
</reference>
<proteinExistence type="predicted"/>
<dbReference type="SMART" id="SM00089">
    <property type="entry name" value="PKD"/>
    <property type="match status" value="2"/>
</dbReference>
<keyword evidence="5" id="KW-0325">Glycoprotein</keyword>
<evidence type="ECO:0000256" key="4">
    <source>
        <dbReference type="ARBA" id="ARBA00023136"/>
    </source>
</evidence>
<dbReference type="InterPro" id="IPR013783">
    <property type="entry name" value="Ig-like_fold"/>
</dbReference>
<feature type="domain" description="PKD/Chitinase" evidence="6">
    <location>
        <begin position="135"/>
        <end position="224"/>
    </location>
</feature>
<sequence>MQWKFVQGFITSLFVACICLSCKREMSCESCIAQNQPIALAGPDMAITLPLDSVLLDGSKSSDPDGKINAWQWTKLTGPASFTIASATAATTIVKNLKLGAYQFELTVIDDKGASARDTVMITVDSTATSNHPPVACAGADRTITLPTNAVTLDGSCSTDLDHDITSYSWTKLTGPSSFNITNAAAIQTQVTNLTEGTYQFELKVTDSKSLFTRDTVKITVNPAIVVACDNSNRPLVNAQLIPIGTLSQARGAIAVASAGNKILFAGGVVYTHSSRVDIYDISTNKWSTAELSVARHRIAAVANGNKVFFAGGEISDGTVPTDVVDIYDVSTNTWTVAHLSLGGDDIAAAAVGDNVLFVGGDGGFSGGEARAGRVDIYNLATNTWSTASLSQYKVRGHVAVTANNKVYISGGSTSWLNDGPFNEIEIYDNATNTWSTATMQEGRYNHAGIVASNKIYWGGGGTCSVEIRDVNTGNSTTQYLFRPTGWSKAVFKGNKIVFFGNGTDKFDIYDITGNTWSIGVLPFALGGIAVISVNNTIYVTGETITGVPSDKVWKLEF</sequence>
<dbReference type="InterPro" id="IPR006652">
    <property type="entry name" value="Kelch_1"/>
</dbReference>
<dbReference type="InterPro" id="IPR035986">
    <property type="entry name" value="PKD_dom_sf"/>
</dbReference>
<dbReference type="Gene3D" id="2.60.40.10">
    <property type="entry name" value="Immunoglobulins"/>
    <property type="match status" value="2"/>
</dbReference>
<accession>A0A5B8UG81</accession>
<dbReference type="OrthoDB" id="9805017at2"/>
<keyword evidence="8" id="KW-1185">Reference proteome</keyword>
<dbReference type="KEGG" id="fgg:FSB75_05140"/>
<dbReference type="SUPFAM" id="SSF117281">
    <property type="entry name" value="Kelch motif"/>
    <property type="match status" value="2"/>
</dbReference>
<dbReference type="GO" id="GO:0031410">
    <property type="term" value="C:cytoplasmic vesicle"/>
    <property type="evidence" value="ECO:0007669"/>
    <property type="project" value="TreeGrafter"/>
</dbReference>
<dbReference type="FunFam" id="2.60.40.10:FF:000061">
    <property type="entry name" value="Dyslexia-associated protein KIAA0319 homolog"/>
    <property type="match status" value="1"/>
</dbReference>
<dbReference type="Pfam" id="PF22352">
    <property type="entry name" value="K319L-like_PKD"/>
    <property type="match status" value="2"/>
</dbReference>
<gene>
    <name evidence="7" type="ORF">FSB75_05140</name>
</gene>
<dbReference type="Pfam" id="PF24681">
    <property type="entry name" value="Kelch_KLHDC2_KLHL20_DRC7"/>
    <property type="match status" value="1"/>
</dbReference>
<evidence type="ECO:0000256" key="5">
    <source>
        <dbReference type="ARBA" id="ARBA00023180"/>
    </source>
</evidence>
<dbReference type="EMBL" id="CP042433">
    <property type="protein sequence ID" value="QEC55316.1"/>
    <property type="molecule type" value="Genomic_DNA"/>
</dbReference>
<dbReference type="SMART" id="SM00612">
    <property type="entry name" value="Kelch"/>
    <property type="match status" value="3"/>
</dbReference>
<dbReference type="RefSeq" id="WP_146783762.1">
    <property type="nucleotide sequence ID" value="NZ_BAABIO010000002.1"/>
</dbReference>
<evidence type="ECO:0000256" key="1">
    <source>
        <dbReference type="ARBA" id="ARBA00004370"/>
    </source>
</evidence>
<name>A0A5B8UG81_9BACT</name>
<dbReference type="Proteomes" id="UP000321204">
    <property type="component" value="Chromosome"/>
</dbReference>
<evidence type="ECO:0000259" key="6">
    <source>
        <dbReference type="SMART" id="SM00089"/>
    </source>
</evidence>
<protein>
    <recommendedName>
        <fullName evidence="6">PKD/Chitinase domain-containing protein</fullName>
    </recommendedName>
</protein>
<dbReference type="InterPro" id="IPR015915">
    <property type="entry name" value="Kelch-typ_b-propeller"/>
</dbReference>
<dbReference type="InterPro" id="IPR029865">
    <property type="entry name" value="KIAA0319-like"/>
</dbReference>
<dbReference type="AlphaFoldDB" id="A0A5B8UG81"/>